<feature type="region of interest" description="Disordered" evidence="1">
    <location>
        <begin position="1"/>
        <end position="50"/>
    </location>
</feature>
<feature type="compositionally biased region" description="Low complexity" evidence="1">
    <location>
        <begin position="25"/>
        <end position="36"/>
    </location>
</feature>
<organism evidence="2 3">
    <name type="scientific">Portunus trituberculatus</name>
    <name type="common">Swimming crab</name>
    <name type="synonym">Neptunus trituberculatus</name>
    <dbReference type="NCBI Taxonomy" id="210409"/>
    <lineage>
        <taxon>Eukaryota</taxon>
        <taxon>Metazoa</taxon>
        <taxon>Ecdysozoa</taxon>
        <taxon>Arthropoda</taxon>
        <taxon>Crustacea</taxon>
        <taxon>Multicrustacea</taxon>
        <taxon>Malacostraca</taxon>
        <taxon>Eumalacostraca</taxon>
        <taxon>Eucarida</taxon>
        <taxon>Decapoda</taxon>
        <taxon>Pleocyemata</taxon>
        <taxon>Brachyura</taxon>
        <taxon>Eubrachyura</taxon>
        <taxon>Portunoidea</taxon>
        <taxon>Portunidae</taxon>
        <taxon>Portuninae</taxon>
        <taxon>Portunus</taxon>
    </lineage>
</organism>
<sequence>MSPAPDSTTASNVVDSMDLDQNTVPSTRKTSSSTPPSHRRGIPSTLSIRS</sequence>
<dbReference type="AlphaFoldDB" id="A0A5B7JEF3"/>
<proteinExistence type="predicted"/>
<keyword evidence="3" id="KW-1185">Reference proteome</keyword>
<gene>
    <name evidence="2" type="ORF">E2C01_087839</name>
</gene>
<dbReference type="EMBL" id="VSRR010092322">
    <property type="protein sequence ID" value="MPC92733.1"/>
    <property type="molecule type" value="Genomic_DNA"/>
</dbReference>
<evidence type="ECO:0000313" key="2">
    <source>
        <dbReference type="EMBL" id="MPC92733.1"/>
    </source>
</evidence>
<name>A0A5B7JEF3_PORTR</name>
<protein>
    <submittedName>
        <fullName evidence="2">Uncharacterized protein</fullName>
    </submittedName>
</protein>
<evidence type="ECO:0000313" key="3">
    <source>
        <dbReference type="Proteomes" id="UP000324222"/>
    </source>
</evidence>
<dbReference type="Proteomes" id="UP000324222">
    <property type="component" value="Unassembled WGS sequence"/>
</dbReference>
<feature type="compositionally biased region" description="Polar residues" evidence="1">
    <location>
        <begin position="1"/>
        <end position="24"/>
    </location>
</feature>
<accession>A0A5B7JEF3</accession>
<comment type="caution">
    <text evidence="2">The sequence shown here is derived from an EMBL/GenBank/DDBJ whole genome shotgun (WGS) entry which is preliminary data.</text>
</comment>
<reference evidence="2 3" key="1">
    <citation type="submission" date="2019-05" db="EMBL/GenBank/DDBJ databases">
        <title>Another draft genome of Portunus trituberculatus and its Hox gene families provides insights of decapod evolution.</title>
        <authorList>
            <person name="Jeong J.-H."/>
            <person name="Song I."/>
            <person name="Kim S."/>
            <person name="Choi T."/>
            <person name="Kim D."/>
            <person name="Ryu S."/>
            <person name="Kim W."/>
        </authorList>
    </citation>
    <scope>NUCLEOTIDE SEQUENCE [LARGE SCALE GENOMIC DNA]</scope>
    <source>
        <tissue evidence="2">Muscle</tissue>
    </source>
</reference>
<evidence type="ECO:0000256" key="1">
    <source>
        <dbReference type="SAM" id="MobiDB-lite"/>
    </source>
</evidence>